<organism evidence="4 5">
    <name type="scientific">Lachancea lanzarotensis</name>
    <dbReference type="NCBI Taxonomy" id="1245769"/>
    <lineage>
        <taxon>Eukaryota</taxon>
        <taxon>Fungi</taxon>
        <taxon>Dikarya</taxon>
        <taxon>Ascomycota</taxon>
        <taxon>Saccharomycotina</taxon>
        <taxon>Saccharomycetes</taxon>
        <taxon>Saccharomycetales</taxon>
        <taxon>Saccharomycetaceae</taxon>
        <taxon>Lachancea</taxon>
    </lineage>
</organism>
<dbReference type="AlphaFoldDB" id="A0A0C7MYG9"/>
<dbReference type="GO" id="GO:0070274">
    <property type="term" value="C:RES complex"/>
    <property type="evidence" value="ECO:0007669"/>
    <property type="project" value="EnsemblFungi"/>
</dbReference>
<keyword evidence="5" id="KW-1185">Reference proteome</keyword>
<feature type="compositionally biased region" description="Basic residues" evidence="3">
    <location>
        <begin position="15"/>
        <end position="25"/>
    </location>
</feature>
<dbReference type="InterPro" id="IPR051112">
    <property type="entry name" value="CWC26_splicing_factor"/>
</dbReference>
<sequence>MSIKDYLNENYGSNKPKKSKGKKTGGKQASFKIVDSFTSNDDAVLENDQRTTRTTNPSNKGLKCVGPNEKKGLWKNLNTNEVSERLLSKKVDTTVSSQNPVGIQSAEDVRRQTEAKELEAKKSLENEAETAETVYRDSQGRKIENYHERVSSQAEDEKLRQEQWELELRELNMGEVQKNGLLGILENNKKSVANDTRSDDPFNAFDPAASTTHNANLHFKSPMGRKLYPKMSAENRFQIQPGYRWDGVDRSNGFEQKWFAKQNELNEKKVQSFTLQDDD</sequence>
<dbReference type="PANTHER" id="PTHR31809:SF0">
    <property type="entry name" value="BUD13 HOMOLOG"/>
    <property type="match status" value="1"/>
</dbReference>
<evidence type="ECO:0000256" key="1">
    <source>
        <dbReference type="ARBA" id="ARBA00011069"/>
    </source>
</evidence>
<dbReference type="STRING" id="1245769.A0A0C7MYG9"/>
<feature type="compositionally biased region" description="Basic and acidic residues" evidence="3">
    <location>
        <begin position="107"/>
        <end position="125"/>
    </location>
</feature>
<evidence type="ECO:0000313" key="4">
    <source>
        <dbReference type="EMBL" id="CEP60512.1"/>
    </source>
</evidence>
<dbReference type="GO" id="GO:0000398">
    <property type="term" value="P:mRNA splicing, via spliceosome"/>
    <property type="evidence" value="ECO:0007669"/>
    <property type="project" value="EnsemblFungi"/>
</dbReference>
<evidence type="ECO:0000313" key="5">
    <source>
        <dbReference type="Proteomes" id="UP000054304"/>
    </source>
</evidence>
<feature type="region of interest" description="Disordered" evidence="3">
    <location>
        <begin position="45"/>
        <end position="71"/>
    </location>
</feature>
<feature type="region of interest" description="Disordered" evidence="3">
    <location>
        <begin position="93"/>
        <end position="157"/>
    </location>
</feature>
<dbReference type="OrthoDB" id="6022at2759"/>
<name>A0A0C7MYG9_9SACH</name>
<comment type="similarity">
    <text evidence="1">Belongs to the CWC26 family.</text>
</comment>
<evidence type="ECO:0000256" key="2">
    <source>
        <dbReference type="ARBA" id="ARBA00020644"/>
    </source>
</evidence>
<dbReference type="Proteomes" id="UP000054304">
    <property type="component" value="Unassembled WGS sequence"/>
</dbReference>
<dbReference type="RefSeq" id="XP_022626754.1">
    <property type="nucleotide sequence ID" value="XM_022774681.1"/>
</dbReference>
<dbReference type="HOGENOM" id="CLU_086127_0_0_1"/>
<proteinExistence type="inferred from homology"/>
<dbReference type="GO" id="GO:0003723">
    <property type="term" value="F:RNA binding"/>
    <property type="evidence" value="ECO:0007669"/>
    <property type="project" value="TreeGrafter"/>
</dbReference>
<evidence type="ECO:0000256" key="3">
    <source>
        <dbReference type="SAM" id="MobiDB-lite"/>
    </source>
</evidence>
<gene>
    <name evidence="4" type="ORF">LALA0_S01e12618g</name>
</gene>
<reference evidence="4 5" key="1">
    <citation type="submission" date="2014-12" db="EMBL/GenBank/DDBJ databases">
        <authorList>
            <person name="Neuveglise Cecile"/>
        </authorList>
    </citation>
    <scope>NUCLEOTIDE SEQUENCE [LARGE SCALE GENOMIC DNA]</scope>
    <source>
        <strain evidence="4 5">CBS 12615</strain>
    </source>
</reference>
<feature type="compositionally biased region" description="Basic and acidic residues" evidence="3">
    <location>
        <begin position="134"/>
        <end position="157"/>
    </location>
</feature>
<dbReference type="EMBL" id="LN736360">
    <property type="protein sequence ID" value="CEP60512.1"/>
    <property type="molecule type" value="Genomic_DNA"/>
</dbReference>
<dbReference type="GO" id="GO:0051237">
    <property type="term" value="P:maintenance of RNA location"/>
    <property type="evidence" value="ECO:0007669"/>
    <property type="project" value="EnsemblFungi"/>
</dbReference>
<protein>
    <recommendedName>
        <fullName evidence="2">Pre-mRNA-splicing factor CWC26</fullName>
    </recommendedName>
</protein>
<dbReference type="GO" id="GO:0005684">
    <property type="term" value="C:U2-type spliceosomal complex"/>
    <property type="evidence" value="ECO:0007669"/>
    <property type="project" value="TreeGrafter"/>
</dbReference>
<dbReference type="Pfam" id="PF09736">
    <property type="entry name" value="Bud13"/>
    <property type="match status" value="1"/>
</dbReference>
<dbReference type="PANTHER" id="PTHR31809">
    <property type="entry name" value="BUD13 HOMOLOG"/>
    <property type="match status" value="1"/>
</dbReference>
<dbReference type="GeneID" id="34683907"/>
<dbReference type="InterPro" id="IPR018609">
    <property type="entry name" value="Bud13"/>
</dbReference>
<dbReference type="GO" id="GO:0000974">
    <property type="term" value="C:Prp19 complex"/>
    <property type="evidence" value="ECO:0007669"/>
    <property type="project" value="EnsemblFungi"/>
</dbReference>
<accession>A0A0C7MYG9</accession>
<feature type="region of interest" description="Disordered" evidence="3">
    <location>
        <begin position="1"/>
        <end position="28"/>
    </location>
</feature>
<feature type="compositionally biased region" description="Polar residues" evidence="3">
    <location>
        <begin position="93"/>
        <end position="102"/>
    </location>
</feature>